<comment type="caution">
    <text evidence="1">The sequence shown here is derived from an EMBL/GenBank/DDBJ whole genome shotgun (WGS) entry which is preliminary data.</text>
</comment>
<gene>
    <name evidence="1" type="ORF">NPIL_513941</name>
</gene>
<accession>A0A8X6NXJ1</accession>
<dbReference type="Proteomes" id="UP000887013">
    <property type="component" value="Unassembled WGS sequence"/>
</dbReference>
<keyword evidence="2" id="KW-1185">Reference proteome</keyword>
<dbReference type="AlphaFoldDB" id="A0A8X6NXJ1"/>
<evidence type="ECO:0000313" key="2">
    <source>
        <dbReference type="Proteomes" id="UP000887013"/>
    </source>
</evidence>
<protein>
    <submittedName>
        <fullName evidence="1">Uncharacterized protein</fullName>
    </submittedName>
</protein>
<reference evidence="1" key="1">
    <citation type="submission" date="2020-08" db="EMBL/GenBank/DDBJ databases">
        <title>Multicomponent nature underlies the extraordinary mechanical properties of spider dragline silk.</title>
        <authorList>
            <person name="Kono N."/>
            <person name="Nakamura H."/>
            <person name="Mori M."/>
            <person name="Yoshida Y."/>
            <person name="Ohtoshi R."/>
            <person name="Malay A.D."/>
            <person name="Moran D.A.P."/>
            <person name="Tomita M."/>
            <person name="Numata K."/>
            <person name="Arakawa K."/>
        </authorList>
    </citation>
    <scope>NUCLEOTIDE SEQUENCE</scope>
</reference>
<evidence type="ECO:0000313" key="1">
    <source>
        <dbReference type="EMBL" id="GFT37513.1"/>
    </source>
</evidence>
<proteinExistence type="predicted"/>
<sequence length="69" mass="7852">MQANNRRSKNEKKQFVRDSVECNKSKKPIKVLPWIILQDAKKAKRVFSRLDYFIGTIVGGGVKCDVIAS</sequence>
<name>A0A8X6NXJ1_NEPPI</name>
<dbReference type="EMBL" id="BMAW01014115">
    <property type="protein sequence ID" value="GFT37513.1"/>
    <property type="molecule type" value="Genomic_DNA"/>
</dbReference>
<organism evidence="1 2">
    <name type="scientific">Nephila pilipes</name>
    <name type="common">Giant wood spider</name>
    <name type="synonym">Nephila maculata</name>
    <dbReference type="NCBI Taxonomy" id="299642"/>
    <lineage>
        <taxon>Eukaryota</taxon>
        <taxon>Metazoa</taxon>
        <taxon>Ecdysozoa</taxon>
        <taxon>Arthropoda</taxon>
        <taxon>Chelicerata</taxon>
        <taxon>Arachnida</taxon>
        <taxon>Araneae</taxon>
        <taxon>Araneomorphae</taxon>
        <taxon>Entelegynae</taxon>
        <taxon>Araneoidea</taxon>
        <taxon>Nephilidae</taxon>
        <taxon>Nephila</taxon>
    </lineage>
</organism>